<feature type="region of interest" description="Disordered" evidence="1">
    <location>
        <begin position="1"/>
        <end position="34"/>
    </location>
</feature>
<evidence type="ECO:0000256" key="1">
    <source>
        <dbReference type="SAM" id="MobiDB-lite"/>
    </source>
</evidence>
<proteinExistence type="predicted"/>
<evidence type="ECO:0000313" key="2">
    <source>
        <dbReference type="EMBL" id="ASW31435.1"/>
    </source>
</evidence>
<protein>
    <submittedName>
        <fullName evidence="2">Uncharacterized protein</fullName>
    </submittedName>
</protein>
<evidence type="ECO:0000313" key="3">
    <source>
        <dbReference type="Proteomes" id="UP000225984"/>
    </source>
</evidence>
<feature type="compositionally biased region" description="Basic and acidic residues" evidence="1">
    <location>
        <begin position="13"/>
        <end position="24"/>
    </location>
</feature>
<dbReference type="KEGG" id="vg:63209652"/>
<accession>A0A286MQB0</accession>
<gene>
    <name evidence="2" type="primary">1</name>
    <name evidence="2" type="ORF">SEA_GUUELAD_1</name>
</gene>
<name>A0A286MQB0_9CAUD</name>
<reference evidence="2 3" key="1">
    <citation type="submission" date="2017-06" db="EMBL/GenBank/DDBJ databases">
        <authorList>
            <person name="Apiz-Saab J."/>
            <person name="Gonzalez-Montes K.M."/>
            <person name="Diaz-Perez J."/>
            <person name="Fuentes-Cruz G.A."/>
            <person name="Fuster-Rivera J.M."/>
            <person name="Gonzalez-Espada L.V."/>
            <person name="Gonzalez-Perez P.D."/>
            <person name="Hernandez-Morales C.S."/>
            <person name="Hernandez-Rivera R."/>
            <person name="Herrera-DelValle R.J."/>
            <person name="Jaramillo-Criado J.A."/>
            <person name="Lama-Diaz J.M."/>
            <person name="Llavona-Feo P.M."/>
            <person name="Medina-Barreto M.A."/>
            <person name="Melendez-Ortiz M.Y."/>
            <person name="Melendez-Rivera C.M."/>
            <person name="Mercado-Andino A.K."/>
            <person name="Mercado-Delgado A.J."/>
            <person name="Ortiz-DeArmas J.I."/>
            <person name="Ortiz-Ortiz C.P."/>
            <person name="Quesada-Gordillo A.M."/>
            <person name="Fernandez-Martinez M."/>
            <person name="Vazquez E."/>
            <person name="Rubin M.R."/>
            <person name="Stoner T.H."/>
            <person name="Garlena R.A."/>
            <person name="Russell D.A."/>
            <person name="Pope W.H."/>
            <person name="Jacobs-Sera D."/>
            <person name="Hatfull G.F."/>
        </authorList>
    </citation>
    <scope>NUCLEOTIDE SEQUENCE [LARGE SCALE GENOMIC DNA]</scope>
</reference>
<organism evidence="2 3">
    <name type="scientific">Mycobacterium phage GuuelaD</name>
    <dbReference type="NCBI Taxonomy" id="2015819"/>
    <lineage>
        <taxon>Viruses</taxon>
        <taxon>Duplodnaviria</taxon>
        <taxon>Heunggongvirae</taxon>
        <taxon>Uroviricota</taxon>
        <taxon>Caudoviricetes</taxon>
        <taxon>Vilmaviridae</taxon>
        <taxon>Lclasvirinae</taxon>
        <taxon>Faithunavirus</taxon>
        <taxon>Faithunavirus guuelaD</taxon>
    </lineage>
</organism>
<dbReference type="Proteomes" id="UP000225984">
    <property type="component" value="Segment"/>
</dbReference>
<dbReference type="GeneID" id="63209652"/>
<keyword evidence="3" id="KW-1185">Reference proteome</keyword>
<dbReference type="RefSeq" id="YP_010012970.1">
    <property type="nucleotide sequence ID" value="NC_053508.1"/>
</dbReference>
<sequence length="125" mass="13979">MGGRGAPHARNYGGRDRSSRKASRDAYQAKPRNAMEYAQQLGTKEGWDYSEKLMTSSPSGATRHMYGTFTKGDVSIGVQYTDRPRTKGRISGVAVRKNGMHTDDYFGSASKDKRKAMKELFRKYG</sequence>
<dbReference type="EMBL" id="MF324910">
    <property type="protein sequence ID" value="ASW31435.1"/>
    <property type="molecule type" value="Genomic_DNA"/>
</dbReference>